<gene>
    <name evidence="1" type="ORF">SAMN05421858_1995</name>
</gene>
<name>A0A1N6ZE23_9EURY</name>
<dbReference type="RefSeq" id="WP_076429914.1">
    <property type="nucleotide sequence ID" value="NZ_FTNO01000001.1"/>
</dbReference>
<dbReference type="AlphaFoldDB" id="A0A1N6ZE23"/>
<keyword evidence="2" id="KW-1185">Reference proteome</keyword>
<reference evidence="2" key="1">
    <citation type="submission" date="2017-01" db="EMBL/GenBank/DDBJ databases">
        <authorList>
            <person name="Varghese N."/>
            <person name="Submissions S."/>
        </authorList>
    </citation>
    <scope>NUCLEOTIDE SEQUENCE [LARGE SCALE GENOMIC DNA]</scope>
    <source>
        <strain evidence="2">CGMCC 1.7737</strain>
    </source>
</reference>
<accession>A0A1N6ZE23</accession>
<dbReference type="EMBL" id="FTNO01000001">
    <property type="protein sequence ID" value="SIR25150.1"/>
    <property type="molecule type" value="Genomic_DNA"/>
</dbReference>
<dbReference type="OrthoDB" id="155527at2157"/>
<dbReference type="Proteomes" id="UP000186914">
    <property type="component" value="Unassembled WGS sequence"/>
</dbReference>
<protein>
    <submittedName>
        <fullName evidence="1">Uncharacterized protein</fullName>
    </submittedName>
</protein>
<proteinExistence type="predicted"/>
<evidence type="ECO:0000313" key="2">
    <source>
        <dbReference type="Proteomes" id="UP000186914"/>
    </source>
</evidence>
<evidence type="ECO:0000313" key="1">
    <source>
        <dbReference type="EMBL" id="SIR25150.1"/>
    </source>
</evidence>
<sequence>MGTRIFDSILRYWKRTTDHPDYRQAYVKLPLDTSLPQLAHEFEEICEGRLDRIPQRDSLVIETDFVSEARFDSERFRELVTEIRERCPDEYVLHSSTKWRRHEDGVAKTHTVVPVKPLYSVDEAESESVSKEQVSGRPR</sequence>
<organism evidence="1 2">
    <name type="scientific">Haladaptatus litoreus</name>
    <dbReference type="NCBI Taxonomy" id="553468"/>
    <lineage>
        <taxon>Archaea</taxon>
        <taxon>Methanobacteriati</taxon>
        <taxon>Methanobacteriota</taxon>
        <taxon>Stenosarchaea group</taxon>
        <taxon>Halobacteria</taxon>
        <taxon>Halobacteriales</taxon>
        <taxon>Haladaptataceae</taxon>
        <taxon>Haladaptatus</taxon>
    </lineage>
</organism>